<evidence type="ECO:0000313" key="2">
    <source>
        <dbReference type="EMBL" id="EAN76421.1"/>
    </source>
</evidence>
<dbReference type="KEGG" id="tbr:Tb09.160.1930"/>
<protein>
    <submittedName>
        <fullName evidence="2">Uncharacterized protein</fullName>
    </submittedName>
</protein>
<reference evidence="2 3" key="2">
    <citation type="journal article" date="2005" name="Science">
        <title>The genome of the African trypanosome Trypanosoma brucei.</title>
        <authorList>
            <person name="Berriman M."/>
            <person name="Ghedin E."/>
            <person name="Hertz-Fowler C."/>
            <person name="Blandin G."/>
            <person name="Renauld H."/>
            <person name="Bartholomeu D.C."/>
            <person name="Lennard N.J."/>
            <person name="Caler E."/>
            <person name="Hamlin N.E."/>
            <person name="Haas B."/>
            <person name="Bohme U."/>
            <person name="Hannick L."/>
            <person name="Aslett M.A."/>
            <person name="Shallom J."/>
            <person name="Marcello L."/>
            <person name="Hou L."/>
            <person name="Wickstead B."/>
            <person name="Alsmark U.C."/>
            <person name="Arrowsmith C."/>
            <person name="Atkin R.J."/>
            <person name="Barron A.J."/>
            <person name="Bringaud F."/>
            <person name="Brooks K."/>
            <person name="Carrington M."/>
            <person name="Cherevach I."/>
            <person name="Chillingworth T.J."/>
            <person name="Churcher C."/>
            <person name="Clark L.N."/>
            <person name="Corton C.H."/>
            <person name="Cronin A."/>
            <person name="Davies R.M."/>
            <person name="Doggett J."/>
            <person name="Djikeng A."/>
            <person name="Feldblyum T."/>
            <person name="Field M.C."/>
            <person name="Fraser A."/>
            <person name="Goodhead I."/>
            <person name="Hance Z."/>
            <person name="Harper D."/>
            <person name="Harris B.R."/>
            <person name="Hauser H."/>
            <person name="Hostetler J."/>
            <person name="Ivens A."/>
            <person name="Jagels K."/>
            <person name="Johnson D."/>
            <person name="Johnson J."/>
            <person name="Jones K."/>
            <person name="Kerhornou A.X."/>
            <person name="Koo H."/>
            <person name="Larke N."/>
            <person name="Landfear S."/>
            <person name="Larkin C."/>
            <person name="Leech V."/>
            <person name="Line A."/>
            <person name="Lord A."/>
            <person name="Macleod A."/>
            <person name="Mooney P.J."/>
            <person name="Moule S."/>
            <person name="Martin D.M."/>
            <person name="Morgan G.W."/>
            <person name="Mungall K."/>
            <person name="Norbertczak H."/>
            <person name="Ormond D."/>
            <person name="Pai G."/>
            <person name="Peacock C.S."/>
            <person name="Peterson J."/>
            <person name="Quail M.A."/>
            <person name="Rabbinowitsch E."/>
            <person name="Rajandream M.A."/>
            <person name="Reitter C."/>
            <person name="Salzberg S.L."/>
            <person name="Sanders M."/>
            <person name="Schobel S."/>
            <person name="Sharp S."/>
            <person name="Simmonds M."/>
            <person name="Simpson A.J."/>
            <person name="Tallon L."/>
            <person name="Turner C.M."/>
            <person name="Tait A."/>
            <person name="Tivey A.R."/>
            <person name="Van Aken S."/>
            <person name="Walker D."/>
            <person name="Wanless D."/>
            <person name="Wang S."/>
            <person name="White B."/>
            <person name="White O."/>
            <person name="Whitehead S."/>
            <person name="Woodward J."/>
            <person name="Wortman J."/>
            <person name="Adams M.D."/>
            <person name="Embley T.M."/>
            <person name="Gull K."/>
            <person name="Ullu E."/>
            <person name="Barry J.D."/>
            <person name="Fairlamb A.H."/>
            <person name="Opperdoes F."/>
            <person name="Barrell B.G."/>
            <person name="Donelson J.E."/>
            <person name="Hall N."/>
            <person name="Fraser C.M."/>
            <person name="Melville S.E."/>
            <person name="El-Sayed N.M."/>
        </authorList>
    </citation>
    <scope>NUCLEOTIDE SEQUENCE [LARGE SCALE GENOMIC DNA]</scope>
    <source>
        <strain evidence="2 3">927/4 GUTat10.1</strain>
    </source>
</reference>
<sequence>MTTRKKDCTLPNKAHRTMSQRSYSLTTASTGIKCTDLGNTSPPHCPPPPNTHAPPPAITCDCVPTADSPPQSLCAIHTPGWTAIKRVFRHRRHRAPSY</sequence>
<accession>Q38FJ9</accession>
<gene>
    <name evidence="2" type="ORF">Tb09.160.1930</name>
</gene>
<dbReference type="InParanoid" id="Q38FJ9"/>
<feature type="region of interest" description="Disordered" evidence="1">
    <location>
        <begin position="1"/>
        <end position="26"/>
    </location>
</feature>
<name>Q38FJ9_TRYB2</name>
<evidence type="ECO:0000256" key="1">
    <source>
        <dbReference type="SAM" id="MobiDB-lite"/>
    </source>
</evidence>
<dbReference type="PaxDb" id="5691-EAN76421"/>
<dbReference type="RefSeq" id="XP_803632.1">
    <property type="nucleotide sequence ID" value="XM_798539.1"/>
</dbReference>
<evidence type="ECO:0000313" key="3">
    <source>
        <dbReference type="Proteomes" id="UP000008524"/>
    </source>
</evidence>
<dbReference type="Proteomes" id="UP000008524">
    <property type="component" value="Chromosome 9"/>
</dbReference>
<dbReference type="AlphaFoldDB" id="Q38FJ9"/>
<proteinExistence type="predicted"/>
<reference evidence="2 3" key="1">
    <citation type="journal article" date="2005" name="Science">
        <title>Comparative genomics of trypanosomatid parasitic protozoa.</title>
        <authorList>
            <person name="El-Sayed N.M."/>
            <person name="Myler P.J."/>
            <person name="Blandin G."/>
            <person name="Berriman M."/>
            <person name="Crabtree J."/>
            <person name="Aggarwal G."/>
            <person name="Caler E."/>
            <person name="Renauld H."/>
            <person name="Worthey E.A."/>
            <person name="Hertz-Fowler C."/>
            <person name="Ghedin E."/>
            <person name="Peacock C."/>
            <person name="Bartholomeu D.C."/>
            <person name="Haas B.J."/>
            <person name="Tran A.N."/>
            <person name="Wortman J.R."/>
            <person name="Alsmark U.C."/>
            <person name="Angiuoli S."/>
            <person name="Anupama A."/>
            <person name="Badger J."/>
            <person name="Bringaud F."/>
            <person name="Cadag E."/>
            <person name="Carlton J.M."/>
            <person name="Cerqueira G.C."/>
            <person name="Creasy T."/>
            <person name="Delcher A.L."/>
            <person name="Djikeng A."/>
            <person name="Embley T.M."/>
            <person name="Hauser C."/>
            <person name="Ivens A.C."/>
            <person name="Kummerfeld S.K."/>
            <person name="Pereira-Leal J.B."/>
            <person name="Nilsson D."/>
            <person name="Peterson J."/>
            <person name="Salzberg S.L."/>
            <person name="Shallom J."/>
            <person name="Silva J.C."/>
            <person name="Sundaram J."/>
            <person name="Westenberger S."/>
            <person name="White O."/>
            <person name="Melville S.E."/>
            <person name="Donelson J.E."/>
            <person name="Andersson B."/>
            <person name="Stuart K.D."/>
            <person name="Hall N."/>
        </authorList>
    </citation>
    <scope>NUCLEOTIDE SEQUENCE [LARGE SCALE GENOMIC DNA]</scope>
    <source>
        <strain evidence="2 3">927/4 GUTat10.1</strain>
    </source>
</reference>
<dbReference type="GeneID" id="3660026"/>
<keyword evidence="3" id="KW-1185">Reference proteome</keyword>
<dbReference type="EMBL" id="CM000207">
    <property type="protein sequence ID" value="EAN76421.1"/>
    <property type="molecule type" value="Genomic_DNA"/>
</dbReference>
<organism evidence="2 3">
    <name type="scientific">Trypanosoma brucei brucei (strain 927/4 GUTat10.1)</name>
    <dbReference type="NCBI Taxonomy" id="185431"/>
    <lineage>
        <taxon>Eukaryota</taxon>
        <taxon>Discoba</taxon>
        <taxon>Euglenozoa</taxon>
        <taxon>Kinetoplastea</taxon>
        <taxon>Metakinetoplastina</taxon>
        <taxon>Trypanosomatida</taxon>
        <taxon>Trypanosomatidae</taxon>
        <taxon>Trypanosoma</taxon>
    </lineage>
</organism>